<evidence type="ECO:0000256" key="14">
    <source>
        <dbReference type="ARBA" id="ARBA00023098"/>
    </source>
</evidence>
<keyword evidence="15" id="KW-0238">DNA-binding</keyword>
<dbReference type="PROSITE" id="PS51253">
    <property type="entry name" value="HTH_CENPB"/>
    <property type="match status" value="1"/>
</dbReference>
<accession>A0A3B3QVM3</accession>
<dbReference type="GeneTree" id="ENSGT00390000000616"/>
<dbReference type="EC" id="2.7.7.41" evidence="7"/>
<dbReference type="GO" id="GO:0003677">
    <property type="term" value="F:DNA binding"/>
    <property type="evidence" value="ECO:0007669"/>
    <property type="project" value="UniProtKB-KW"/>
</dbReference>
<comment type="cofactor">
    <cofactor evidence="1">
        <name>Mg(2+)</name>
        <dbReference type="ChEBI" id="CHEBI:18420"/>
    </cofactor>
</comment>
<evidence type="ECO:0000313" key="23">
    <source>
        <dbReference type="Ensembl" id="ENSPKIP00000009969.1"/>
    </source>
</evidence>
<dbReference type="InterPro" id="IPR006600">
    <property type="entry name" value="HTH_CenpB_DNA-bd_dom"/>
</dbReference>
<evidence type="ECO:0000256" key="12">
    <source>
        <dbReference type="ARBA" id="ARBA00022792"/>
    </source>
</evidence>
<evidence type="ECO:0000256" key="8">
    <source>
        <dbReference type="ARBA" id="ARBA00018337"/>
    </source>
</evidence>
<feature type="domain" description="HTH CENPB-type" evidence="22">
    <location>
        <begin position="59"/>
        <end position="130"/>
    </location>
</feature>
<dbReference type="Pfam" id="PF03184">
    <property type="entry name" value="DDE_1"/>
    <property type="match status" value="1"/>
</dbReference>
<keyword evidence="12" id="KW-0999">Mitochondrion inner membrane</keyword>
<dbReference type="OrthoDB" id="125347at2759"/>
<dbReference type="GO" id="GO:0016024">
    <property type="term" value="P:CDP-diacylglycerol biosynthetic process"/>
    <property type="evidence" value="ECO:0007669"/>
    <property type="project" value="UniProtKB-UniPathway"/>
</dbReference>
<evidence type="ECO:0000256" key="21">
    <source>
        <dbReference type="ARBA" id="ARBA00031502"/>
    </source>
</evidence>
<evidence type="ECO:0000256" key="18">
    <source>
        <dbReference type="ARBA" id="ARBA00023209"/>
    </source>
</evidence>
<dbReference type="GO" id="GO:0004605">
    <property type="term" value="F:phosphatidate cytidylyltransferase activity"/>
    <property type="evidence" value="ECO:0007669"/>
    <property type="project" value="UniProtKB-EC"/>
</dbReference>
<dbReference type="AlphaFoldDB" id="A0A3B3QVM3"/>
<comment type="pathway">
    <text evidence="5">Lipid metabolism.</text>
</comment>
<evidence type="ECO:0000256" key="3">
    <source>
        <dbReference type="ARBA" id="ARBA00004443"/>
    </source>
</evidence>
<evidence type="ECO:0000256" key="15">
    <source>
        <dbReference type="ARBA" id="ARBA00023125"/>
    </source>
</evidence>
<dbReference type="KEGG" id="pki:111837577"/>
<dbReference type="Pfam" id="PF09139">
    <property type="entry name" value="Tam41_Mmp37"/>
    <property type="match status" value="1"/>
</dbReference>
<dbReference type="InterPro" id="IPR015222">
    <property type="entry name" value="Tam41"/>
</dbReference>
<comment type="function">
    <text evidence="2">Catalyzes the conversion of phosphatidic acid (PA) to CDP-diacylglycerol (CDP-DAG), an essential intermediate in the synthesis of phosphatidylglycerol, cardiolipin and phosphatidylinositol.</text>
</comment>
<dbReference type="STRING" id="1676925.ENSPKIP00000009969"/>
<dbReference type="Gene3D" id="1.10.10.60">
    <property type="entry name" value="Homeodomain-like"/>
    <property type="match status" value="2"/>
</dbReference>
<keyword evidence="10" id="KW-0808">Transferase</keyword>
<dbReference type="InterPro" id="IPR009057">
    <property type="entry name" value="Homeodomain-like_sf"/>
</dbReference>
<evidence type="ECO:0000313" key="24">
    <source>
        <dbReference type="Proteomes" id="UP000261540"/>
    </source>
</evidence>
<evidence type="ECO:0000256" key="19">
    <source>
        <dbReference type="ARBA" id="ARBA00023264"/>
    </source>
</evidence>
<keyword evidence="13" id="KW-0460">Magnesium</keyword>
<protein>
    <recommendedName>
        <fullName evidence="8">Phosphatidate cytidylyltransferase, mitochondrial</fullName>
        <ecNumber evidence="7">2.7.7.41</ecNumber>
    </recommendedName>
    <alternativeName>
        <fullName evidence="20">CDP-diacylglycerol synthase</fullName>
    </alternativeName>
    <alternativeName>
        <fullName evidence="21">Mitochondrial translocator assembly and maintenance protein 41 homolog</fullName>
    </alternativeName>
</protein>
<evidence type="ECO:0000256" key="13">
    <source>
        <dbReference type="ARBA" id="ARBA00022842"/>
    </source>
</evidence>
<evidence type="ECO:0000256" key="1">
    <source>
        <dbReference type="ARBA" id="ARBA00001946"/>
    </source>
</evidence>
<evidence type="ECO:0000256" key="6">
    <source>
        <dbReference type="ARBA" id="ARBA00005458"/>
    </source>
</evidence>
<evidence type="ECO:0000256" key="2">
    <source>
        <dbReference type="ARBA" id="ARBA00003203"/>
    </source>
</evidence>
<dbReference type="PANTHER" id="PTHR13619">
    <property type="entry name" value="PHOSPHATIDATE CYTIDYLYLTRANSFERASE, MITOCHONDRIAL"/>
    <property type="match status" value="1"/>
</dbReference>
<evidence type="ECO:0000256" key="9">
    <source>
        <dbReference type="ARBA" id="ARBA00022516"/>
    </source>
</evidence>
<evidence type="ECO:0000256" key="7">
    <source>
        <dbReference type="ARBA" id="ARBA00012487"/>
    </source>
</evidence>
<organism evidence="23 24">
    <name type="scientific">Paramormyrops kingsleyae</name>
    <dbReference type="NCBI Taxonomy" id="1676925"/>
    <lineage>
        <taxon>Eukaryota</taxon>
        <taxon>Metazoa</taxon>
        <taxon>Chordata</taxon>
        <taxon>Craniata</taxon>
        <taxon>Vertebrata</taxon>
        <taxon>Euteleostomi</taxon>
        <taxon>Actinopterygii</taxon>
        <taxon>Neopterygii</taxon>
        <taxon>Teleostei</taxon>
        <taxon>Osteoglossocephala</taxon>
        <taxon>Osteoglossomorpha</taxon>
        <taxon>Osteoglossiformes</taxon>
        <taxon>Mormyridae</taxon>
        <taxon>Paramormyrops</taxon>
    </lineage>
</organism>
<dbReference type="UniPathway" id="UPA00557">
    <property type="reaction ID" value="UER00614"/>
</dbReference>
<comment type="subcellular location">
    <subcellularLocation>
        <location evidence="3">Mitochondrion inner membrane</location>
        <topology evidence="3">Peripheral membrane protein</topology>
        <orientation evidence="3">Matrix side</orientation>
    </subcellularLocation>
</comment>
<dbReference type="Ensembl" id="ENSPKIT00000034083.1">
    <property type="protein sequence ID" value="ENSPKIP00000009969.1"/>
    <property type="gene ID" value="ENSPKIG00000024860.1"/>
</dbReference>
<keyword evidence="14" id="KW-0443">Lipid metabolism</keyword>
<dbReference type="Pfam" id="PF03221">
    <property type="entry name" value="HTH_Tnp_Tc5"/>
    <property type="match status" value="1"/>
</dbReference>
<proteinExistence type="inferred from homology"/>
<evidence type="ECO:0000256" key="10">
    <source>
        <dbReference type="ARBA" id="ARBA00022679"/>
    </source>
</evidence>
<evidence type="ECO:0000256" key="17">
    <source>
        <dbReference type="ARBA" id="ARBA00023136"/>
    </source>
</evidence>
<keyword evidence="19" id="KW-1208">Phospholipid metabolism</keyword>
<name>A0A3B3QVM3_9TELE</name>
<reference evidence="23" key="1">
    <citation type="submission" date="2025-08" db="UniProtKB">
        <authorList>
            <consortium name="Ensembl"/>
        </authorList>
    </citation>
    <scope>IDENTIFICATION</scope>
</reference>
<evidence type="ECO:0000256" key="5">
    <source>
        <dbReference type="ARBA" id="ARBA00005189"/>
    </source>
</evidence>
<comment type="pathway">
    <text evidence="4">Phospholipid metabolism; CDP-diacylglycerol biosynthesis; CDP-diacylglycerol from sn-glycerol 3-phosphate: step 3/3.</text>
</comment>
<evidence type="ECO:0000256" key="4">
    <source>
        <dbReference type="ARBA" id="ARBA00005119"/>
    </source>
</evidence>
<keyword evidence="18" id="KW-0594">Phospholipid biosynthesis</keyword>
<dbReference type="GO" id="GO:0032049">
    <property type="term" value="P:cardiolipin biosynthetic process"/>
    <property type="evidence" value="ECO:0007669"/>
    <property type="project" value="InterPro"/>
</dbReference>
<sequence length="793" mass="89799">MTAKRKSFSLNDKRRLIEAYDKLPKISQRVAATKLGIPQATLCTLLKQRQTVLAANNGDRKRIRSGKAPKVEAALVKWIDNAHSCNARLSASLVKEKAEEFAAKLGEDNFKVSIGWFERFKKRENIVFKKLHGEAAEADMVSPGEWLEDQWQQMRQEYTEENIWNAAESGIYFRALPHSTFTFRSDNKRGGKKLKERITALFACSAAGEKKELFVIGKSHNPRCFNYVHTLPVRYAANAPAWMTRNLFVGWLTEWDRKLAQERRKILLLVDSSPAHDMTNTTLKNIRVEFLPKNTTSFLQPCDQGIIRTAKAYFRKEMARTVLQKLDEGSPATAVDIVKKISLLDAVLMLRDAWADVGASTIRDCWRKVGLVMSLKEELETVDPPAEISAEEFEQWIAVDDSTPVSEPVTDEDIIAAVREGFGMGTDTSDEEEEKVETVVPSRAEMRNAIRILKTGLPHVGFNNFDLLHHFAKEVNLVLDKTTIRICEMTYPHGTEPIHKTEKNMLDFIFSVDDPVTWHTMNLMQNRKHYSFLKYLGPKKISSIQNGHGAGVYYNTLVPADGRIIKYGIISTDTMIEDLLHWKTLYIAGRLHKPVKILLQNDNGKLRAALVANLKSAVTASFLMLPESFSEEDLFMQIAGLSYSGDFRMVLGEDKSKVFNIVRENMQNFQLLYSSILQECPQVVYKPQQGKLEVDKSPEGQFTQLMALPRTLQQRITLLMDPPGKNHDVEEILLQVAQDPDCGTVVHQGISSIVKSSSITQSLKGIATAGLMKTVSYSAKKVQKMWKGWRRRT</sequence>
<dbReference type="PANTHER" id="PTHR13619:SF0">
    <property type="entry name" value="PHOSPHATIDATE CYTIDYLYLTRANSFERASE, MITOCHONDRIAL"/>
    <property type="match status" value="1"/>
</dbReference>
<keyword evidence="17" id="KW-0472">Membrane</keyword>
<evidence type="ECO:0000256" key="11">
    <source>
        <dbReference type="ARBA" id="ARBA00022695"/>
    </source>
</evidence>
<dbReference type="InterPro" id="IPR004875">
    <property type="entry name" value="DDE_SF_endonuclease_dom"/>
</dbReference>
<keyword evidence="24" id="KW-1185">Reference proteome</keyword>
<comment type="similarity">
    <text evidence="6">Belongs to the TAM41 family.</text>
</comment>
<keyword evidence="11" id="KW-0548">Nucleotidyltransferase</keyword>
<reference evidence="23" key="2">
    <citation type="submission" date="2025-09" db="UniProtKB">
        <authorList>
            <consortium name="Ensembl"/>
        </authorList>
    </citation>
    <scope>IDENTIFICATION</scope>
</reference>
<dbReference type="SUPFAM" id="SSF46689">
    <property type="entry name" value="Homeodomain-like"/>
    <property type="match status" value="2"/>
</dbReference>
<keyword evidence="9" id="KW-0444">Lipid biosynthesis</keyword>
<dbReference type="CTD" id="132001"/>
<evidence type="ECO:0000259" key="22">
    <source>
        <dbReference type="PROSITE" id="PS51253"/>
    </source>
</evidence>
<evidence type="ECO:0000256" key="20">
    <source>
        <dbReference type="ARBA" id="ARBA00029893"/>
    </source>
</evidence>
<dbReference type="GO" id="GO:0005743">
    <property type="term" value="C:mitochondrial inner membrane"/>
    <property type="evidence" value="ECO:0007669"/>
    <property type="project" value="UniProtKB-SubCell"/>
</dbReference>
<dbReference type="SMART" id="SM00674">
    <property type="entry name" value="CENPB"/>
    <property type="match status" value="1"/>
</dbReference>
<evidence type="ECO:0000256" key="16">
    <source>
        <dbReference type="ARBA" id="ARBA00023128"/>
    </source>
</evidence>
<keyword evidence="16" id="KW-0496">Mitochondrion</keyword>
<dbReference type="Proteomes" id="UP000261540">
    <property type="component" value="Unplaced"/>
</dbReference>